<gene>
    <name evidence="2" type="ORF">LSCM4_03236</name>
</gene>
<organism evidence="2 3">
    <name type="scientific">Leishmania orientalis</name>
    <dbReference type="NCBI Taxonomy" id="2249476"/>
    <lineage>
        <taxon>Eukaryota</taxon>
        <taxon>Discoba</taxon>
        <taxon>Euglenozoa</taxon>
        <taxon>Kinetoplastea</taxon>
        <taxon>Metakinetoplastina</taxon>
        <taxon>Trypanosomatida</taxon>
        <taxon>Trypanosomatidae</taxon>
        <taxon>Leishmaniinae</taxon>
        <taxon>Leishmania</taxon>
    </lineage>
</organism>
<name>A0A836GGG1_9TRYP</name>
<sequence length="1041" mass="109416">MLGGSTRALYVLWGQTLSRYVPPYSPSGLVRGHVLRRYPVCGAVAAPSPAEMGDAEVAAHVSAAEWLPARTPAEVVLNANEFSALHSVPTVSPEDVRWCTRHLLATSSASTARGTTENSQSVDRNAADCTPARSLRVTATSSCETPSGRRSTAAVSPASVATNLMTLREVLTEHRLLLAGAEALQTGVPISCILAEHEEAQMYLTWSLASHRAGPSIQGVLFPPCHLALDDAGADSTGFSAVGRGWTAPLSGGLALAAEAVSGGAESVTKPHQSLGLRERTERLALLHQRFEREVAHLHSRGPRGTSVEAFEDAIFVSGGSADGEPFLPTAGPRVPLLMVVTSTGNSLAAAVKAAAVGWARCACRARGSSDALLRCSVYAEDILWRPAPGTALVATWWAALLYQHHRSSITANAAGRPHSPPSDAAAQPSLRSHPGTRKGVRSGWSEGCGSASEWHGEEGTAATPSLSPAGLHFHVLITGGDTADHFLFPLMAGVDDSIARAHAMSAHSSEHIGVTAQNGEHSGGDTARTRGESVACVSAQVQSLHPRKPDTLAVLLCYGCPAAQVAHLHAIRVSFLARHDIANTSATIKSGGSLRRESLEDALADRESAAATSGVDDNLPPMRMANCAATGVVELCTEAPAVSMVAALPPTSGASRPSSVWTASALSLSYHLRGAGVSLPFSEMQPVPSAEAGAARSMTLEEAAARIFESSVLEPPLRRADFDGDHQGTSLDASQQSLYEPQTAIASAALHEGASLQRRWCSLCFAPRMHAPALLSALVQRHFGQPLHAGHSFDALCRRGPAPSPLHVQMAQEVLRCATRGGCTHRRSPRSGSQRTEQEGADSFPSPASVYIAFASSATWASERSCANKGSLRCSVLPDVEWKHVCGGFILPLTAVGGRGSPYFVPCLLFTDLAEVASAIAARGRERRLPQPGSDTAHSCWLSAPASDDGRDDSPREGLDSGLGAPPQPTRRCSASDEAVRAQIEVLGAVAAVERSVFQLRCAHDTEMLGYRGVVAGNYLFVCCYPDAWQGMVRDALMDK</sequence>
<dbReference type="KEGG" id="loi:92359183"/>
<comment type="caution">
    <text evidence="2">The sequence shown here is derived from an EMBL/GenBank/DDBJ whole genome shotgun (WGS) entry which is preliminary data.</text>
</comment>
<protein>
    <submittedName>
        <fullName evidence="2">Uncharacterized protein</fullName>
    </submittedName>
</protein>
<reference evidence="2 3" key="1">
    <citation type="submission" date="2021-02" db="EMBL/GenBank/DDBJ databases">
        <title>Leishmania (Mundinia) orientalis Genome sequencing and assembly.</title>
        <authorList>
            <person name="Almutairi H."/>
            <person name="Gatherer D."/>
        </authorList>
    </citation>
    <scope>NUCLEOTIDE SEQUENCE [LARGE SCALE GENOMIC DNA]</scope>
    <source>
        <strain evidence="2">LSCM4</strain>
    </source>
</reference>
<dbReference type="EMBL" id="JAFHLR010000031">
    <property type="protein sequence ID" value="KAG5471684.1"/>
    <property type="molecule type" value="Genomic_DNA"/>
</dbReference>
<dbReference type="GeneID" id="92359183"/>
<accession>A0A836GGG1</accession>
<evidence type="ECO:0000256" key="1">
    <source>
        <dbReference type="SAM" id="MobiDB-lite"/>
    </source>
</evidence>
<evidence type="ECO:0000313" key="3">
    <source>
        <dbReference type="Proteomes" id="UP000674143"/>
    </source>
</evidence>
<dbReference type="RefSeq" id="XP_067060801.1">
    <property type="nucleotide sequence ID" value="XM_067205249.1"/>
</dbReference>
<proteinExistence type="predicted"/>
<evidence type="ECO:0000313" key="2">
    <source>
        <dbReference type="EMBL" id="KAG5471684.1"/>
    </source>
</evidence>
<keyword evidence="3" id="KW-1185">Reference proteome</keyword>
<dbReference type="AlphaFoldDB" id="A0A836GGG1"/>
<dbReference type="Proteomes" id="UP000674143">
    <property type="component" value="Chromosome 31"/>
</dbReference>
<feature type="region of interest" description="Disordered" evidence="1">
    <location>
        <begin position="928"/>
        <end position="975"/>
    </location>
</feature>
<feature type="region of interest" description="Disordered" evidence="1">
    <location>
        <begin position="823"/>
        <end position="845"/>
    </location>
</feature>
<feature type="region of interest" description="Disordered" evidence="1">
    <location>
        <begin position="412"/>
        <end position="464"/>
    </location>
</feature>
<feature type="compositionally biased region" description="Basic and acidic residues" evidence="1">
    <location>
        <begin position="949"/>
        <end position="960"/>
    </location>
</feature>